<dbReference type="PROSITE" id="PS51819">
    <property type="entry name" value="VOC"/>
    <property type="match status" value="1"/>
</dbReference>
<dbReference type="SUPFAM" id="SSF54593">
    <property type="entry name" value="Glyoxalase/Bleomycin resistance protein/Dihydroxybiphenyl dioxygenase"/>
    <property type="match status" value="1"/>
</dbReference>
<evidence type="ECO:0000313" key="2">
    <source>
        <dbReference type="EMBL" id="MEW9808235.1"/>
    </source>
</evidence>
<dbReference type="Pfam" id="PF00903">
    <property type="entry name" value="Glyoxalase"/>
    <property type="match status" value="1"/>
</dbReference>
<reference evidence="2 3" key="1">
    <citation type="submission" date="2024-06" db="EMBL/GenBank/DDBJ databases">
        <authorList>
            <person name="Tuo L."/>
        </authorList>
    </citation>
    <scope>NUCLEOTIDE SEQUENCE [LARGE SCALE GENOMIC DNA]</scope>
    <source>
        <strain evidence="2 3">ZMM04-5</strain>
    </source>
</reference>
<evidence type="ECO:0000313" key="3">
    <source>
        <dbReference type="Proteomes" id="UP001556196"/>
    </source>
</evidence>
<organism evidence="2 3">
    <name type="scientific">Mesorhizobium marinum</name>
    <dbReference type="NCBI Taxonomy" id="3228790"/>
    <lineage>
        <taxon>Bacteria</taxon>
        <taxon>Pseudomonadati</taxon>
        <taxon>Pseudomonadota</taxon>
        <taxon>Alphaproteobacteria</taxon>
        <taxon>Hyphomicrobiales</taxon>
        <taxon>Phyllobacteriaceae</taxon>
        <taxon>Mesorhizobium</taxon>
    </lineage>
</organism>
<protein>
    <submittedName>
        <fullName evidence="2">VOC family protein</fullName>
    </submittedName>
</protein>
<dbReference type="Gene3D" id="3.10.180.10">
    <property type="entry name" value="2,3-Dihydroxybiphenyl 1,2-Dioxygenase, domain 1"/>
    <property type="match status" value="1"/>
</dbReference>
<dbReference type="InterPro" id="IPR029068">
    <property type="entry name" value="Glyas_Bleomycin-R_OHBP_Dase"/>
</dbReference>
<dbReference type="EMBL" id="JBFOCI010000007">
    <property type="protein sequence ID" value="MEW9808235.1"/>
    <property type="molecule type" value="Genomic_DNA"/>
</dbReference>
<feature type="domain" description="VOC" evidence="1">
    <location>
        <begin position="4"/>
        <end position="125"/>
    </location>
</feature>
<dbReference type="PANTHER" id="PTHR36503:SF1">
    <property type="entry name" value="BLR2520 PROTEIN"/>
    <property type="match status" value="1"/>
</dbReference>
<dbReference type="PANTHER" id="PTHR36503">
    <property type="entry name" value="BLR2520 PROTEIN"/>
    <property type="match status" value="1"/>
</dbReference>
<dbReference type="InterPro" id="IPR037523">
    <property type="entry name" value="VOC_core"/>
</dbReference>
<accession>A0ABV3R579</accession>
<dbReference type="RefSeq" id="WP_367725459.1">
    <property type="nucleotide sequence ID" value="NZ_JBFOCI010000007.1"/>
</dbReference>
<comment type="caution">
    <text evidence="2">The sequence shown here is derived from an EMBL/GenBank/DDBJ whole genome shotgun (WGS) entry which is preliminary data.</text>
</comment>
<name>A0ABV3R579_9HYPH</name>
<sequence length="140" mass="15325">MQQQISVITLGVGDLAVSRRFYVTGFGWTPVFENDEIVFYQMNGFVLGTFWKPSLEKDMGRTGLVAPGAVSLAHNVPAQDDVAAVMERLVEAGGRLIRPADAPPHGGFRGYVADPDDHAWEIAWNPAWAIDDRGHVTFGL</sequence>
<gene>
    <name evidence="2" type="ORF">ABUE31_19780</name>
</gene>
<keyword evidence="3" id="KW-1185">Reference proteome</keyword>
<evidence type="ECO:0000259" key="1">
    <source>
        <dbReference type="PROSITE" id="PS51819"/>
    </source>
</evidence>
<proteinExistence type="predicted"/>
<dbReference type="InterPro" id="IPR004360">
    <property type="entry name" value="Glyas_Fos-R_dOase_dom"/>
</dbReference>
<dbReference type="Proteomes" id="UP001556196">
    <property type="component" value="Unassembled WGS sequence"/>
</dbReference>